<keyword evidence="3" id="KW-0238">DNA-binding</keyword>
<dbReference type="RefSeq" id="WP_145448696.1">
    <property type="nucleotide sequence ID" value="NZ_CP037421.1"/>
</dbReference>
<keyword evidence="4" id="KW-0804">Transcription</keyword>
<dbReference type="InterPro" id="IPR005650">
    <property type="entry name" value="BlaI_family"/>
</dbReference>
<keyword evidence="6" id="KW-1185">Reference proteome</keyword>
<name>A0A517Q407_9PLAN</name>
<dbReference type="PIRSF" id="PIRSF019455">
    <property type="entry name" value="CopR_AtkY"/>
    <property type="match status" value="1"/>
</dbReference>
<dbReference type="InterPro" id="IPR036390">
    <property type="entry name" value="WH_DNA-bd_sf"/>
</dbReference>
<comment type="similarity">
    <text evidence="1">Belongs to the BlaI transcriptional regulatory family.</text>
</comment>
<evidence type="ECO:0000313" key="6">
    <source>
        <dbReference type="Proteomes" id="UP000315647"/>
    </source>
</evidence>
<dbReference type="Pfam" id="PF03965">
    <property type="entry name" value="Penicillinase_R"/>
    <property type="match status" value="1"/>
</dbReference>
<dbReference type="InterPro" id="IPR036388">
    <property type="entry name" value="WH-like_DNA-bd_sf"/>
</dbReference>
<dbReference type="Gene3D" id="1.10.10.10">
    <property type="entry name" value="Winged helix-like DNA-binding domain superfamily/Winged helix DNA-binding domain"/>
    <property type="match status" value="1"/>
</dbReference>
<dbReference type="AlphaFoldDB" id="A0A517Q407"/>
<protein>
    <submittedName>
        <fullName evidence="5">Penicillinase repressor</fullName>
    </submittedName>
</protein>
<evidence type="ECO:0000313" key="5">
    <source>
        <dbReference type="EMBL" id="QDT26366.1"/>
    </source>
</evidence>
<dbReference type="SUPFAM" id="SSF46785">
    <property type="entry name" value="Winged helix' DNA-binding domain"/>
    <property type="match status" value="1"/>
</dbReference>
<evidence type="ECO:0000256" key="4">
    <source>
        <dbReference type="ARBA" id="ARBA00023163"/>
    </source>
</evidence>
<dbReference type="GO" id="GO:0045892">
    <property type="term" value="P:negative regulation of DNA-templated transcription"/>
    <property type="evidence" value="ECO:0007669"/>
    <property type="project" value="InterPro"/>
</dbReference>
<reference evidence="5 6" key="1">
    <citation type="submission" date="2019-03" db="EMBL/GenBank/DDBJ databases">
        <title>Deep-cultivation of Planctomycetes and their phenomic and genomic characterization uncovers novel biology.</title>
        <authorList>
            <person name="Wiegand S."/>
            <person name="Jogler M."/>
            <person name="Boedeker C."/>
            <person name="Pinto D."/>
            <person name="Vollmers J."/>
            <person name="Rivas-Marin E."/>
            <person name="Kohn T."/>
            <person name="Peeters S.H."/>
            <person name="Heuer A."/>
            <person name="Rast P."/>
            <person name="Oberbeckmann S."/>
            <person name="Bunk B."/>
            <person name="Jeske O."/>
            <person name="Meyerdierks A."/>
            <person name="Storesund J.E."/>
            <person name="Kallscheuer N."/>
            <person name="Luecker S."/>
            <person name="Lage O.M."/>
            <person name="Pohl T."/>
            <person name="Merkel B.J."/>
            <person name="Hornburger P."/>
            <person name="Mueller R.-W."/>
            <person name="Bruemmer F."/>
            <person name="Labrenz M."/>
            <person name="Spormann A.M."/>
            <person name="Op den Camp H."/>
            <person name="Overmann J."/>
            <person name="Amann R."/>
            <person name="Jetten M.S.M."/>
            <person name="Mascher T."/>
            <person name="Medema M.H."/>
            <person name="Devos D.P."/>
            <person name="Kaster A.-K."/>
            <person name="Ovreas L."/>
            <person name="Rohde M."/>
            <person name="Galperin M.Y."/>
            <person name="Jogler C."/>
        </authorList>
    </citation>
    <scope>NUCLEOTIDE SEQUENCE [LARGE SCALE GENOMIC DNA]</scope>
    <source>
        <strain evidence="5 6">Enr10</strain>
    </source>
</reference>
<organism evidence="5 6">
    <name type="scientific">Gimesia panareensis</name>
    <dbReference type="NCBI Taxonomy" id="2527978"/>
    <lineage>
        <taxon>Bacteria</taxon>
        <taxon>Pseudomonadati</taxon>
        <taxon>Planctomycetota</taxon>
        <taxon>Planctomycetia</taxon>
        <taxon>Planctomycetales</taxon>
        <taxon>Planctomycetaceae</taxon>
        <taxon>Gimesia</taxon>
    </lineage>
</organism>
<dbReference type="Proteomes" id="UP000315647">
    <property type="component" value="Chromosome"/>
</dbReference>
<evidence type="ECO:0000256" key="3">
    <source>
        <dbReference type="ARBA" id="ARBA00023125"/>
    </source>
</evidence>
<dbReference type="GO" id="GO:0003677">
    <property type="term" value="F:DNA binding"/>
    <property type="evidence" value="ECO:0007669"/>
    <property type="project" value="UniProtKB-KW"/>
</dbReference>
<gene>
    <name evidence="5" type="ORF">Enr10x_16670</name>
</gene>
<keyword evidence="2" id="KW-0805">Transcription regulation</keyword>
<proteinExistence type="inferred from homology"/>
<evidence type="ECO:0000256" key="2">
    <source>
        <dbReference type="ARBA" id="ARBA00023015"/>
    </source>
</evidence>
<evidence type="ECO:0000256" key="1">
    <source>
        <dbReference type="ARBA" id="ARBA00011046"/>
    </source>
</evidence>
<accession>A0A517Q407</accession>
<dbReference type="EMBL" id="CP037421">
    <property type="protein sequence ID" value="QDT26366.1"/>
    <property type="molecule type" value="Genomic_DNA"/>
</dbReference>
<sequence length="132" mass="15279">MPRPSSKQLTELELEIIKILWRDGPSTVRHVREQLEPFRKLAHNSVMTMMGIMTDKNYLKREPLPKGPGYLYTARIRRDSTLKNMLVDVVDRAFSGSSMDAILKLLDTSDLDAEELKQLRQKVDHIAKERES</sequence>